<sequence>MVSLPIIFGASLPNDRTTEIDFIEQLEENWISPDIVYSLTQTSEIIIDGDQVFVEFHKMTAQGMYFDGAWCNIGTMASTCILLGKDWLEERHAVIAPDRRTCTLQPPHLKANFLFVNAHKSLFSPLSKEVSPARDSQFDMDIVLNTQAPEDVQPTTEASVITVQPETWDQDVFIDSGFNQIATDLFEVDNSYIVVRDVTSYASCAIAPPTVDFLWSDFIESSSHPCWITEREVILMFTTTQSHVPLLQVLLPRIIQHFKTRGRVFSNQGRMMGTQRRMDPRLTAYTRRSRV</sequence>
<accession>A0A1D1ZK72</accession>
<evidence type="ECO:0000313" key="1">
    <source>
        <dbReference type="EMBL" id="JAT67364.1"/>
    </source>
</evidence>
<protein>
    <submittedName>
        <fullName evidence="1">Phosphoinositide 3-kinase regulatory subunit 5</fullName>
    </submittedName>
</protein>
<gene>
    <name evidence="1" type="primary">Pik3r5_1</name>
    <name evidence="1" type="ORF">g.125130</name>
</gene>
<dbReference type="AlphaFoldDB" id="A0A1D1ZK72"/>
<keyword evidence="1" id="KW-0418">Kinase</keyword>
<reference evidence="1" key="1">
    <citation type="submission" date="2015-07" db="EMBL/GenBank/DDBJ databases">
        <title>Transcriptome Assembly of Anthurium amnicola.</title>
        <authorList>
            <person name="Suzuki J."/>
        </authorList>
    </citation>
    <scope>NUCLEOTIDE SEQUENCE</scope>
</reference>
<keyword evidence="1" id="KW-0808">Transferase</keyword>
<dbReference type="EMBL" id="GDJX01000572">
    <property type="protein sequence ID" value="JAT67364.1"/>
    <property type="molecule type" value="Transcribed_RNA"/>
</dbReference>
<name>A0A1D1ZK72_9ARAE</name>
<proteinExistence type="predicted"/>
<dbReference type="GO" id="GO:0016301">
    <property type="term" value="F:kinase activity"/>
    <property type="evidence" value="ECO:0007669"/>
    <property type="project" value="UniProtKB-KW"/>
</dbReference>
<feature type="non-terminal residue" evidence="1">
    <location>
        <position position="291"/>
    </location>
</feature>
<organism evidence="1">
    <name type="scientific">Anthurium amnicola</name>
    <dbReference type="NCBI Taxonomy" id="1678845"/>
    <lineage>
        <taxon>Eukaryota</taxon>
        <taxon>Viridiplantae</taxon>
        <taxon>Streptophyta</taxon>
        <taxon>Embryophyta</taxon>
        <taxon>Tracheophyta</taxon>
        <taxon>Spermatophyta</taxon>
        <taxon>Magnoliopsida</taxon>
        <taxon>Liliopsida</taxon>
        <taxon>Araceae</taxon>
        <taxon>Pothoideae</taxon>
        <taxon>Potheae</taxon>
        <taxon>Anthurium</taxon>
    </lineage>
</organism>